<accession>A0A448X5K4</accession>
<dbReference type="Proteomes" id="UP000784294">
    <property type="component" value="Unassembled WGS sequence"/>
</dbReference>
<evidence type="ECO:0000313" key="4">
    <source>
        <dbReference type="Proteomes" id="UP000784294"/>
    </source>
</evidence>
<name>A0A448X5K4_9PLAT</name>
<keyword evidence="2" id="KW-0812">Transmembrane</keyword>
<evidence type="ECO:0000313" key="3">
    <source>
        <dbReference type="EMBL" id="VEL28701.1"/>
    </source>
</evidence>
<proteinExistence type="predicted"/>
<feature type="non-terminal residue" evidence="3">
    <location>
        <position position="266"/>
    </location>
</feature>
<reference evidence="3" key="1">
    <citation type="submission" date="2018-11" db="EMBL/GenBank/DDBJ databases">
        <authorList>
            <consortium name="Pathogen Informatics"/>
        </authorList>
    </citation>
    <scope>NUCLEOTIDE SEQUENCE</scope>
</reference>
<dbReference type="EMBL" id="CAAALY010097007">
    <property type="protein sequence ID" value="VEL28701.1"/>
    <property type="molecule type" value="Genomic_DNA"/>
</dbReference>
<evidence type="ECO:0000256" key="1">
    <source>
        <dbReference type="SAM" id="MobiDB-lite"/>
    </source>
</evidence>
<keyword evidence="4" id="KW-1185">Reference proteome</keyword>
<feature type="compositionally biased region" description="Basic residues" evidence="1">
    <location>
        <begin position="190"/>
        <end position="200"/>
    </location>
</feature>
<dbReference type="AlphaFoldDB" id="A0A448X5K4"/>
<keyword evidence="2" id="KW-1133">Transmembrane helix</keyword>
<feature type="transmembrane region" description="Helical" evidence="2">
    <location>
        <begin position="233"/>
        <end position="251"/>
    </location>
</feature>
<comment type="caution">
    <text evidence="3">The sequence shown here is derived from an EMBL/GenBank/DDBJ whole genome shotgun (WGS) entry which is preliminary data.</text>
</comment>
<protein>
    <submittedName>
        <fullName evidence="3">Uncharacterized protein</fullName>
    </submittedName>
</protein>
<organism evidence="3 4">
    <name type="scientific">Protopolystoma xenopodis</name>
    <dbReference type="NCBI Taxonomy" id="117903"/>
    <lineage>
        <taxon>Eukaryota</taxon>
        <taxon>Metazoa</taxon>
        <taxon>Spiralia</taxon>
        <taxon>Lophotrochozoa</taxon>
        <taxon>Platyhelminthes</taxon>
        <taxon>Monogenea</taxon>
        <taxon>Polyopisthocotylea</taxon>
        <taxon>Polystomatidea</taxon>
        <taxon>Polystomatidae</taxon>
        <taxon>Protopolystoma</taxon>
    </lineage>
</organism>
<sequence>MPRSVVSVFSRRLPPSHRVYGHFLPRALPTRPNWYPPRLLLLFVRNGDSGRPNCPALSPTHRDERIARPIAQVMMQPQSNWSLRPTGLGWVGLGWAGSSVEVQQSLLAESSPQQGATLLPGLEWPSGRSGWQTGYTSTRHTRRCLQKCTNPATTNPPPPPFCRRRPHPGGGWAAWIQQCDRRPNRASRQSVRKHTQHRQPSRSPSIRSSVHLFICSSGKPANRLTFEMRYHRLVALVALVALFVVCPLAPVSGAPTALSATSATLN</sequence>
<keyword evidence="2" id="KW-0472">Membrane</keyword>
<gene>
    <name evidence="3" type="ORF">PXEA_LOCUS22141</name>
</gene>
<evidence type="ECO:0000256" key="2">
    <source>
        <dbReference type="SAM" id="Phobius"/>
    </source>
</evidence>
<feature type="region of interest" description="Disordered" evidence="1">
    <location>
        <begin position="182"/>
        <end position="205"/>
    </location>
</feature>